<comment type="caution">
    <text evidence="5">The sequence shown here is derived from an EMBL/GenBank/DDBJ whole genome shotgun (WGS) entry which is preliminary data.</text>
</comment>
<dbReference type="PANTHER" id="PTHR42760">
    <property type="entry name" value="SHORT-CHAIN DEHYDROGENASES/REDUCTASES FAMILY MEMBER"/>
    <property type="match status" value="1"/>
</dbReference>
<dbReference type="SMART" id="SM00822">
    <property type="entry name" value="PKS_KR"/>
    <property type="match status" value="1"/>
</dbReference>
<feature type="domain" description="Ketoreductase" evidence="4">
    <location>
        <begin position="7"/>
        <end position="189"/>
    </location>
</feature>
<dbReference type="PROSITE" id="PS00061">
    <property type="entry name" value="ADH_SHORT"/>
    <property type="match status" value="1"/>
</dbReference>
<evidence type="ECO:0000313" key="6">
    <source>
        <dbReference type="Proteomes" id="UP000028981"/>
    </source>
</evidence>
<keyword evidence="2" id="KW-0560">Oxidoreductase</keyword>
<dbReference type="SUPFAM" id="SSF51735">
    <property type="entry name" value="NAD(P)-binding Rossmann-fold domains"/>
    <property type="match status" value="1"/>
</dbReference>
<dbReference type="PANTHER" id="PTHR42760:SF133">
    <property type="entry name" value="3-OXOACYL-[ACYL-CARRIER-PROTEIN] REDUCTASE"/>
    <property type="match status" value="1"/>
</dbReference>
<dbReference type="GO" id="GO:0016616">
    <property type="term" value="F:oxidoreductase activity, acting on the CH-OH group of donors, NAD or NADP as acceptor"/>
    <property type="evidence" value="ECO:0007669"/>
    <property type="project" value="TreeGrafter"/>
</dbReference>
<sequence>MKRAEGSVALITGGGSGIGATAAARLAEIGCSVAINYSRNSAGAEAVAESCRLLGVNAITLKGNVASDADCRHMAEETVASLGRLDILVNCAGVTRRVPANDLDALSSDDFSAVNAVNVTGAFQMIRAAARHLKRSGAGTIINVSSDSGITGDGSSLSYAASKGALNTLTIGLARELAPEIRVNAICPGFVDTNWALAWQNSDSYEHFKRRVADIAPLKTIPSPDDVADMIEWLVVGARCVTGQLLVIDSGTHLTVGNPLP</sequence>
<dbReference type="PRINTS" id="PR00080">
    <property type="entry name" value="SDRFAMILY"/>
</dbReference>
<accession>A0A087LZG0</accession>
<protein>
    <recommendedName>
        <fullName evidence="4">Ketoreductase domain-containing protein</fullName>
    </recommendedName>
</protein>
<evidence type="ECO:0000256" key="1">
    <source>
        <dbReference type="ARBA" id="ARBA00006484"/>
    </source>
</evidence>
<gene>
    <name evidence="5" type="ORF">JP75_18135</name>
</gene>
<dbReference type="STRING" id="46914.JP75_18135"/>
<dbReference type="GO" id="GO:0006633">
    <property type="term" value="P:fatty acid biosynthetic process"/>
    <property type="evidence" value="ECO:0007669"/>
    <property type="project" value="TreeGrafter"/>
</dbReference>
<dbReference type="CDD" id="cd05233">
    <property type="entry name" value="SDR_c"/>
    <property type="match status" value="1"/>
</dbReference>
<organism evidence="5 6">
    <name type="scientific">Devosia riboflavina</name>
    <dbReference type="NCBI Taxonomy" id="46914"/>
    <lineage>
        <taxon>Bacteria</taxon>
        <taxon>Pseudomonadati</taxon>
        <taxon>Pseudomonadota</taxon>
        <taxon>Alphaproteobacteria</taxon>
        <taxon>Hyphomicrobiales</taxon>
        <taxon>Devosiaceae</taxon>
        <taxon>Devosia</taxon>
    </lineage>
</organism>
<dbReference type="InterPro" id="IPR057326">
    <property type="entry name" value="KR_dom"/>
</dbReference>
<evidence type="ECO:0000259" key="4">
    <source>
        <dbReference type="SMART" id="SM00822"/>
    </source>
</evidence>
<reference evidence="5 6" key="1">
    <citation type="submission" date="2014-08" db="EMBL/GenBank/DDBJ databases">
        <authorList>
            <person name="Hassan Y.I."/>
            <person name="Lepp D."/>
            <person name="Zhou T."/>
        </authorList>
    </citation>
    <scope>NUCLEOTIDE SEQUENCE [LARGE SCALE GENOMIC DNA]</scope>
    <source>
        <strain evidence="5 6">IFO13584</strain>
    </source>
</reference>
<dbReference type="OrthoDB" id="9789398at2"/>
<evidence type="ECO:0000256" key="2">
    <source>
        <dbReference type="ARBA" id="ARBA00023002"/>
    </source>
</evidence>
<dbReference type="Gene3D" id="3.40.50.720">
    <property type="entry name" value="NAD(P)-binding Rossmann-like Domain"/>
    <property type="match status" value="1"/>
</dbReference>
<keyword evidence="6" id="KW-1185">Reference proteome</keyword>
<dbReference type="InterPro" id="IPR020904">
    <property type="entry name" value="Sc_DH/Rdtase_CS"/>
</dbReference>
<dbReference type="FunFam" id="3.40.50.720:FF:000084">
    <property type="entry name" value="Short-chain dehydrogenase reductase"/>
    <property type="match status" value="1"/>
</dbReference>
<dbReference type="Pfam" id="PF00106">
    <property type="entry name" value="adh_short"/>
    <property type="match status" value="1"/>
</dbReference>
<evidence type="ECO:0000313" key="5">
    <source>
        <dbReference type="EMBL" id="KFL30013.1"/>
    </source>
</evidence>
<dbReference type="InterPro" id="IPR036291">
    <property type="entry name" value="NAD(P)-bd_dom_sf"/>
</dbReference>
<dbReference type="RefSeq" id="WP_035085537.1">
    <property type="nucleotide sequence ID" value="NZ_JQGC01000017.1"/>
</dbReference>
<dbReference type="GO" id="GO:0048038">
    <property type="term" value="F:quinone binding"/>
    <property type="evidence" value="ECO:0007669"/>
    <property type="project" value="TreeGrafter"/>
</dbReference>
<dbReference type="Proteomes" id="UP000028981">
    <property type="component" value="Unassembled WGS sequence"/>
</dbReference>
<dbReference type="AlphaFoldDB" id="A0A087LZG0"/>
<proteinExistence type="inferred from homology"/>
<evidence type="ECO:0000256" key="3">
    <source>
        <dbReference type="RuleBase" id="RU000363"/>
    </source>
</evidence>
<dbReference type="PRINTS" id="PR00081">
    <property type="entry name" value="GDHRDH"/>
</dbReference>
<name>A0A087LZG0_9HYPH</name>
<dbReference type="InterPro" id="IPR002347">
    <property type="entry name" value="SDR_fam"/>
</dbReference>
<comment type="similarity">
    <text evidence="1 3">Belongs to the short-chain dehydrogenases/reductases (SDR) family.</text>
</comment>
<dbReference type="EMBL" id="JQGC01000017">
    <property type="protein sequence ID" value="KFL30013.1"/>
    <property type="molecule type" value="Genomic_DNA"/>
</dbReference>